<sequence length="995" mass="107614">MKWPLLSALVLAAQQLGAFSYNVPQGSPGFYHGNSSAAVTFDAHSVFLDNKRLFVFGGEFHPWRAPSGKQFWRDVFEKMKAAGFNTVSVYFHWGISTAKQGTLDFNFYRSHTDVYEIAKDLGILVIVRAGPYVNAETNAGGFPGWLTNVPALARTNQTGYTNAWMPYITSVAKFVEPFQYPNGPVIAIQSENEFAPTSSTGPGRSEYMQLVENTYRANGLTKIPITHNDPRISGRFVSGLGAVDLYTWDEYPNGFDCSNPTVWDQVDTTLIAKHKKIDPDVMWASAEFQGGSFDPWGGSGYDACYQLLNDQFANVFYKNNYAAQTAYQSLYMTYGGTNWGNLAEPTVYTSYDYGAPIREDRTLTGKYSEIKLQAYFLHASTDFVMSTITSSDTSLSDKGQVFTTALSSPNGAGFYVIRQNDNAITSRTNFQLKVNTTAGVVTVPQFGGTNSLEGRESKIFVTNYTFGSNKLTYSTAEVMTWTSIDNTDVIVLYALSGHTIEAIIPTTTANVTLSGSTSITAKASKGSVIITGTPSGVTTLSFGSTKIIVFDKATALTWWNPRLTGAGKTPYDVAPDVPSVLIGGPYLVRNATQVGSGLALTGDLNVTTTLDVIASTTIKSITWNGKSLKLSRSAFGSLRATLPFGVKTPAVPNLKDATWLCEDSLPEIKDGFDDSSWVTANKTSTLRPLQPTGGKFVLYADEYGFHYGNTIARGHFTGNATGVKLNVQGGLNFGYSAWLNNKFLGSNQGTNQHAAGGGADQTTDTWNFTAADVKPGDNVVTVVVDTTGLNEDQEVDDLFKTPRGVRGYQLLGGSDFSVWKVQGNLGGEDGPDTTRGPLNEGGLFFERQGAHLPGFPATNWSSSATDSTCSPTVGLTAAGIKAYRTTFNLNFPVNSDIPIALNFTRTPASSYRTIIYINGWQFGRFSSKDGPQTLFPLPEGILNHQGSNELLVSIWSLDAHGAKIADIELVNTANIDSSQPLIGTVPSPGFTELRP</sequence>
<evidence type="ECO:0000256" key="8">
    <source>
        <dbReference type="RuleBase" id="RU003679"/>
    </source>
</evidence>
<dbReference type="InterPro" id="IPR037110">
    <property type="entry name" value="Betagal_dom2_sf"/>
</dbReference>
<evidence type="ECO:0000313" key="11">
    <source>
        <dbReference type="EMBL" id="TDL23066.1"/>
    </source>
</evidence>
<dbReference type="PANTHER" id="PTHR23421">
    <property type="entry name" value="BETA-GALACTOSIDASE RELATED"/>
    <property type="match status" value="1"/>
</dbReference>
<evidence type="ECO:0000256" key="2">
    <source>
        <dbReference type="ARBA" id="ARBA00009809"/>
    </source>
</evidence>
<keyword evidence="5" id="KW-0378">Hydrolase</keyword>
<dbReference type="GO" id="GO:0005975">
    <property type="term" value="P:carbohydrate metabolic process"/>
    <property type="evidence" value="ECO:0007669"/>
    <property type="project" value="InterPro"/>
</dbReference>
<dbReference type="Pfam" id="PF01301">
    <property type="entry name" value="Glyco_hydro_35"/>
    <property type="match status" value="1"/>
</dbReference>
<dbReference type="Gene3D" id="3.20.20.80">
    <property type="entry name" value="Glycosidases"/>
    <property type="match status" value="1"/>
</dbReference>
<dbReference type="STRING" id="50990.A0A4Y7Q6W3"/>
<evidence type="ECO:0000313" key="12">
    <source>
        <dbReference type="Proteomes" id="UP000294933"/>
    </source>
</evidence>
<evidence type="ECO:0000256" key="6">
    <source>
        <dbReference type="ARBA" id="ARBA00023180"/>
    </source>
</evidence>
<dbReference type="EC" id="3.2.1.23" evidence="3"/>
<evidence type="ECO:0000256" key="7">
    <source>
        <dbReference type="ARBA" id="ARBA00023295"/>
    </source>
</evidence>
<feature type="signal peptide" evidence="9">
    <location>
        <begin position="1"/>
        <end position="20"/>
    </location>
</feature>
<dbReference type="Pfam" id="PF13363">
    <property type="entry name" value="BetaGal_dom3"/>
    <property type="match status" value="1"/>
</dbReference>
<dbReference type="Gene3D" id="2.102.20.10">
    <property type="entry name" value="Beta-galactosidase, domain 2"/>
    <property type="match status" value="1"/>
</dbReference>
<dbReference type="InterPro" id="IPR025300">
    <property type="entry name" value="BetaGal_jelly_roll_dom"/>
</dbReference>
<dbReference type="Pfam" id="PF13364">
    <property type="entry name" value="BetaGal_ABD2"/>
    <property type="match status" value="2"/>
</dbReference>
<evidence type="ECO:0000256" key="1">
    <source>
        <dbReference type="ARBA" id="ARBA00001412"/>
    </source>
</evidence>
<evidence type="ECO:0000256" key="3">
    <source>
        <dbReference type="ARBA" id="ARBA00012756"/>
    </source>
</evidence>
<evidence type="ECO:0000256" key="4">
    <source>
        <dbReference type="ARBA" id="ARBA00022729"/>
    </source>
</evidence>
<dbReference type="SMART" id="SM01029">
    <property type="entry name" value="BetaGal_dom2"/>
    <property type="match status" value="1"/>
</dbReference>
<dbReference type="InterPro" id="IPR001944">
    <property type="entry name" value="Glycoside_Hdrlase_35"/>
</dbReference>
<dbReference type="SUPFAM" id="SSF49785">
    <property type="entry name" value="Galactose-binding domain-like"/>
    <property type="match status" value="2"/>
</dbReference>
<accession>A0A4Y7Q6W3</accession>
<dbReference type="InterPro" id="IPR018954">
    <property type="entry name" value="Betagal_dom2"/>
</dbReference>
<feature type="chain" id="PRO_5021412358" description="beta-galactosidase" evidence="9">
    <location>
        <begin position="21"/>
        <end position="995"/>
    </location>
</feature>
<dbReference type="Pfam" id="PF10435">
    <property type="entry name" value="BetaGal_dom2"/>
    <property type="match status" value="1"/>
</dbReference>
<dbReference type="OrthoDB" id="1657402at2759"/>
<comment type="similarity">
    <text evidence="2 8">Belongs to the glycosyl hydrolase 35 family.</text>
</comment>
<gene>
    <name evidence="11" type="ORF">BD410DRAFT_897898</name>
</gene>
<reference evidence="11 12" key="1">
    <citation type="submission" date="2018-06" db="EMBL/GenBank/DDBJ databases">
        <title>A transcriptomic atlas of mushroom development highlights an independent origin of complex multicellularity.</title>
        <authorList>
            <consortium name="DOE Joint Genome Institute"/>
            <person name="Krizsan K."/>
            <person name="Almasi E."/>
            <person name="Merenyi Z."/>
            <person name="Sahu N."/>
            <person name="Viragh M."/>
            <person name="Koszo T."/>
            <person name="Mondo S."/>
            <person name="Kiss B."/>
            <person name="Balint B."/>
            <person name="Kues U."/>
            <person name="Barry K."/>
            <person name="Hegedus J.C."/>
            <person name="Henrissat B."/>
            <person name="Johnson J."/>
            <person name="Lipzen A."/>
            <person name="Ohm R."/>
            <person name="Nagy I."/>
            <person name="Pangilinan J."/>
            <person name="Yan J."/>
            <person name="Xiong Y."/>
            <person name="Grigoriev I.V."/>
            <person name="Hibbett D.S."/>
            <person name="Nagy L.G."/>
        </authorList>
    </citation>
    <scope>NUCLEOTIDE SEQUENCE [LARGE SCALE GENOMIC DNA]</scope>
    <source>
        <strain evidence="11 12">SZMC22713</strain>
    </source>
</reference>
<protein>
    <recommendedName>
        <fullName evidence="3">beta-galactosidase</fullName>
        <ecNumber evidence="3">3.2.1.23</ecNumber>
    </recommendedName>
</protein>
<dbReference type="Proteomes" id="UP000294933">
    <property type="component" value="Unassembled WGS sequence"/>
</dbReference>
<keyword evidence="6" id="KW-0325">Glycoprotein</keyword>
<dbReference type="AlphaFoldDB" id="A0A4Y7Q6W3"/>
<dbReference type="InterPro" id="IPR031330">
    <property type="entry name" value="Gly_Hdrlase_35_cat"/>
</dbReference>
<proteinExistence type="inferred from homology"/>
<keyword evidence="12" id="KW-1185">Reference proteome</keyword>
<keyword evidence="4 9" id="KW-0732">Signal</keyword>
<evidence type="ECO:0000259" key="10">
    <source>
        <dbReference type="SMART" id="SM01029"/>
    </source>
</evidence>
<dbReference type="Gene3D" id="2.60.120.260">
    <property type="entry name" value="Galactose-binding domain-like"/>
    <property type="match status" value="2"/>
</dbReference>
<dbReference type="InterPro" id="IPR017853">
    <property type="entry name" value="GH"/>
</dbReference>
<dbReference type="EMBL" id="ML170172">
    <property type="protein sequence ID" value="TDL23066.1"/>
    <property type="molecule type" value="Genomic_DNA"/>
</dbReference>
<dbReference type="SUPFAM" id="SSF117100">
    <property type="entry name" value="Beta-galactosidase LacA, domain 3"/>
    <property type="match status" value="1"/>
</dbReference>
<organism evidence="11 12">
    <name type="scientific">Rickenella mellea</name>
    <dbReference type="NCBI Taxonomy" id="50990"/>
    <lineage>
        <taxon>Eukaryota</taxon>
        <taxon>Fungi</taxon>
        <taxon>Dikarya</taxon>
        <taxon>Basidiomycota</taxon>
        <taxon>Agaricomycotina</taxon>
        <taxon>Agaricomycetes</taxon>
        <taxon>Hymenochaetales</taxon>
        <taxon>Rickenellaceae</taxon>
        <taxon>Rickenella</taxon>
    </lineage>
</organism>
<dbReference type="InterPro" id="IPR036833">
    <property type="entry name" value="BetaGal_dom3_sf"/>
</dbReference>
<dbReference type="SUPFAM" id="SSF51445">
    <property type="entry name" value="(Trans)glycosidases"/>
    <property type="match status" value="1"/>
</dbReference>
<dbReference type="GO" id="GO:0004565">
    <property type="term" value="F:beta-galactosidase activity"/>
    <property type="evidence" value="ECO:0007669"/>
    <property type="project" value="UniProtKB-EC"/>
</dbReference>
<feature type="domain" description="Beta-galactosidase" evidence="10">
    <location>
        <begin position="382"/>
        <end position="558"/>
    </location>
</feature>
<evidence type="ECO:0000256" key="5">
    <source>
        <dbReference type="ARBA" id="ARBA00022801"/>
    </source>
</evidence>
<keyword evidence="7" id="KW-0326">Glycosidase</keyword>
<dbReference type="Gene3D" id="2.60.390.10">
    <property type="entry name" value="Beta-galactosidase, domain 3"/>
    <property type="match status" value="1"/>
</dbReference>
<dbReference type="InterPro" id="IPR008979">
    <property type="entry name" value="Galactose-bd-like_sf"/>
</dbReference>
<dbReference type="PRINTS" id="PR00742">
    <property type="entry name" value="GLHYDRLASE35"/>
</dbReference>
<dbReference type="SUPFAM" id="SSF51011">
    <property type="entry name" value="Glycosyl hydrolase domain"/>
    <property type="match status" value="1"/>
</dbReference>
<dbReference type="InterPro" id="IPR025972">
    <property type="entry name" value="BetaGal_dom3"/>
</dbReference>
<dbReference type="VEuPathDB" id="FungiDB:BD410DRAFT_897898"/>
<name>A0A4Y7Q6W3_9AGAM</name>
<comment type="catalytic activity">
    <reaction evidence="1">
        <text>Hydrolysis of terminal non-reducing beta-D-galactose residues in beta-D-galactosides.</text>
        <dbReference type="EC" id="3.2.1.23"/>
    </reaction>
</comment>
<evidence type="ECO:0000256" key="9">
    <source>
        <dbReference type="SAM" id="SignalP"/>
    </source>
</evidence>